<proteinExistence type="predicted"/>
<name>A0A2I0VY88_9ASPA</name>
<dbReference type="AlphaFoldDB" id="A0A2I0VY88"/>
<reference evidence="1 2" key="1">
    <citation type="journal article" date="2016" name="Sci. Rep.">
        <title>The Dendrobium catenatum Lindl. genome sequence provides insights into polysaccharide synthase, floral development and adaptive evolution.</title>
        <authorList>
            <person name="Zhang G.Q."/>
            <person name="Xu Q."/>
            <person name="Bian C."/>
            <person name="Tsai W.C."/>
            <person name="Yeh C.M."/>
            <person name="Liu K.W."/>
            <person name="Yoshida K."/>
            <person name="Zhang L.S."/>
            <person name="Chang S.B."/>
            <person name="Chen F."/>
            <person name="Shi Y."/>
            <person name="Su Y.Y."/>
            <person name="Zhang Y.Q."/>
            <person name="Chen L.J."/>
            <person name="Yin Y."/>
            <person name="Lin M."/>
            <person name="Huang H."/>
            <person name="Deng H."/>
            <person name="Wang Z.W."/>
            <person name="Zhu S.L."/>
            <person name="Zhao X."/>
            <person name="Deng C."/>
            <person name="Niu S.C."/>
            <person name="Huang J."/>
            <person name="Wang M."/>
            <person name="Liu G.H."/>
            <person name="Yang H.J."/>
            <person name="Xiao X.J."/>
            <person name="Hsiao Y.Y."/>
            <person name="Wu W.L."/>
            <person name="Chen Y.Y."/>
            <person name="Mitsuda N."/>
            <person name="Ohme-Takagi M."/>
            <person name="Luo Y.B."/>
            <person name="Van de Peer Y."/>
            <person name="Liu Z.J."/>
        </authorList>
    </citation>
    <scope>NUCLEOTIDE SEQUENCE [LARGE SCALE GENOMIC DNA]</scope>
    <source>
        <tissue evidence="1">The whole plant</tissue>
    </source>
</reference>
<accession>A0A2I0VY88</accession>
<keyword evidence="2" id="KW-1185">Reference proteome</keyword>
<protein>
    <submittedName>
        <fullName evidence="1">Uncharacterized protein</fullName>
    </submittedName>
</protein>
<gene>
    <name evidence="1" type="ORF">MA16_Dca017736</name>
</gene>
<evidence type="ECO:0000313" key="1">
    <source>
        <dbReference type="EMBL" id="PKU68384.1"/>
    </source>
</evidence>
<sequence>MSTKCPADAAEVSPIMDFRSMEEAWNPTRYTPSKDSPTSSQLQDMYVDARQELRCEIRTAMRAKIDGDKLLKMISAVLVAVAGQELRCGSQGSFVKLNAIFNELLSKAVMAGKSGFSLPETDT</sequence>
<organism evidence="1 2">
    <name type="scientific">Dendrobium catenatum</name>
    <dbReference type="NCBI Taxonomy" id="906689"/>
    <lineage>
        <taxon>Eukaryota</taxon>
        <taxon>Viridiplantae</taxon>
        <taxon>Streptophyta</taxon>
        <taxon>Embryophyta</taxon>
        <taxon>Tracheophyta</taxon>
        <taxon>Spermatophyta</taxon>
        <taxon>Magnoliopsida</taxon>
        <taxon>Liliopsida</taxon>
        <taxon>Asparagales</taxon>
        <taxon>Orchidaceae</taxon>
        <taxon>Epidendroideae</taxon>
        <taxon>Malaxideae</taxon>
        <taxon>Dendrobiinae</taxon>
        <taxon>Dendrobium</taxon>
    </lineage>
</organism>
<evidence type="ECO:0000313" key="2">
    <source>
        <dbReference type="Proteomes" id="UP000233837"/>
    </source>
</evidence>
<reference evidence="1 2" key="2">
    <citation type="journal article" date="2017" name="Nature">
        <title>The Apostasia genome and the evolution of orchids.</title>
        <authorList>
            <person name="Zhang G.Q."/>
            <person name="Liu K.W."/>
            <person name="Li Z."/>
            <person name="Lohaus R."/>
            <person name="Hsiao Y.Y."/>
            <person name="Niu S.C."/>
            <person name="Wang J.Y."/>
            <person name="Lin Y.C."/>
            <person name="Xu Q."/>
            <person name="Chen L.J."/>
            <person name="Yoshida K."/>
            <person name="Fujiwara S."/>
            <person name="Wang Z.W."/>
            <person name="Zhang Y.Q."/>
            <person name="Mitsuda N."/>
            <person name="Wang M."/>
            <person name="Liu G.H."/>
            <person name="Pecoraro L."/>
            <person name="Huang H.X."/>
            <person name="Xiao X.J."/>
            <person name="Lin M."/>
            <person name="Wu X.Y."/>
            <person name="Wu W.L."/>
            <person name="Chen Y.Y."/>
            <person name="Chang S.B."/>
            <person name="Sakamoto S."/>
            <person name="Ohme-Takagi M."/>
            <person name="Yagi M."/>
            <person name="Zeng S.J."/>
            <person name="Shen C.Y."/>
            <person name="Yeh C.M."/>
            <person name="Luo Y.B."/>
            <person name="Tsai W.C."/>
            <person name="Van de Peer Y."/>
            <person name="Liu Z.J."/>
        </authorList>
    </citation>
    <scope>NUCLEOTIDE SEQUENCE [LARGE SCALE GENOMIC DNA]</scope>
    <source>
        <tissue evidence="1">The whole plant</tissue>
    </source>
</reference>
<dbReference type="EMBL" id="KZ503103">
    <property type="protein sequence ID" value="PKU68384.1"/>
    <property type="molecule type" value="Genomic_DNA"/>
</dbReference>
<dbReference type="Proteomes" id="UP000233837">
    <property type="component" value="Unassembled WGS sequence"/>
</dbReference>